<dbReference type="InterPro" id="IPR017096">
    <property type="entry name" value="BTB-kelch_protein"/>
</dbReference>
<evidence type="ECO:0000256" key="3">
    <source>
        <dbReference type="SAM" id="MobiDB-lite"/>
    </source>
</evidence>
<accession>A0AAW0PE27</accession>
<feature type="domain" description="BTB" evidence="4">
    <location>
        <begin position="54"/>
        <end position="129"/>
    </location>
</feature>
<dbReference type="InterPro" id="IPR015915">
    <property type="entry name" value="Kelch-typ_b-propeller"/>
</dbReference>
<dbReference type="InterPro" id="IPR011705">
    <property type="entry name" value="BACK"/>
</dbReference>
<dbReference type="SMART" id="SM00612">
    <property type="entry name" value="Kelch"/>
    <property type="match status" value="4"/>
</dbReference>
<dbReference type="SUPFAM" id="SSF54695">
    <property type="entry name" value="POZ domain"/>
    <property type="match status" value="1"/>
</dbReference>
<gene>
    <name evidence="5" type="ORF">WMY93_010830</name>
</gene>
<dbReference type="Pfam" id="PF00651">
    <property type="entry name" value="BTB"/>
    <property type="match status" value="1"/>
</dbReference>
<dbReference type="Proteomes" id="UP001460270">
    <property type="component" value="Unassembled WGS sequence"/>
</dbReference>
<dbReference type="Gene3D" id="1.25.40.420">
    <property type="match status" value="1"/>
</dbReference>
<evidence type="ECO:0000259" key="4">
    <source>
        <dbReference type="PROSITE" id="PS50097"/>
    </source>
</evidence>
<comment type="caution">
    <text evidence="5">The sequence shown here is derived from an EMBL/GenBank/DDBJ whole genome shotgun (WGS) entry which is preliminary data.</text>
</comment>
<keyword evidence="6" id="KW-1185">Reference proteome</keyword>
<dbReference type="InterPro" id="IPR011333">
    <property type="entry name" value="SKP1/BTB/POZ_sf"/>
</dbReference>
<keyword evidence="1" id="KW-0880">Kelch repeat</keyword>
<dbReference type="AlphaFoldDB" id="A0AAW0PE27"/>
<keyword evidence="2" id="KW-0677">Repeat</keyword>
<dbReference type="PIRSF" id="PIRSF037037">
    <property type="entry name" value="Kelch-like_protein_gigaxonin"/>
    <property type="match status" value="1"/>
</dbReference>
<feature type="region of interest" description="Disordered" evidence="3">
    <location>
        <begin position="1"/>
        <end position="22"/>
    </location>
</feature>
<dbReference type="SUPFAM" id="SSF117281">
    <property type="entry name" value="Kelch motif"/>
    <property type="match status" value="2"/>
</dbReference>
<dbReference type="InterPro" id="IPR000210">
    <property type="entry name" value="BTB/POZ_dom"/>
</dbReference>
<dbReference type="PANTHER" id="PTHR24412:SF420">
    <property type="entry name" value="KELCH-LIKE PROTEIN 11"/>
    <property type="match status" value="1"/>
</dbReference>
<dbReference type="Pfam" id="PF07707">
    <property type="entry name" value="BACK"/>
    <property type="match status" value="1"/>
</dbReference>
<evidence type="ECO:0000256" key="1">
    <source>
        <dbReference type="ARBA" id="ARBA00022441"/>
    </source>
</evidence>
<proteinExistence type="predicted"/>
<evidence type="ECO:0000256" key="2">
    <source>
        <dbReference type="ARBA" id="ARBA00022737"/>
    </source>
</evidence>
<organism evidence="5 6">
    <name type="scientific">Mugilogobius chulae</name>
    <name type="common">yellowstripe goby</name>
    <dbReference type="NCBI Taxonomy" id="88201"/>
    <lineage>
        <taxon>Eukaryota</taxon>
        <taxon>Metazoa</taxon>
        <taxon>Chordata</taxon>
        <taxon>Craniata</taxon>
        <taxon>Vertebrata</taxon>
        <taxon>Euteleostomi</taxon>
        <taxon>Actinopterygii</taxon>
        <taxon>Neopterygii</taxon>
        <taxon>Teleostei</taxon>
        <taxon>Neoteleostei</taxon>
        <taxon>Acanthomorphata</taxon>
        <taxon>Gobiaria</taxon>
        <taxon>Gobiiformes</taxon>
        <taxon>Gobioidei</taxon>
        <taxon>Gobiidae</taxon>
        <taxon>Gobionellinae</taxon>
        <taxon>Mugilogobius</taxon>
    </lineage>
</organism>
<evidence type="ECO:0000313" key="6">
    <source>
        <dbReference type="Proteomes" id="UP001460270"/>
    </source>
</evidence>
<dbReference type="Gene3D" id="2.120.10.80">
    <property type="entry name" value="Kelch-type beta propeller"/>
    <property type="match status" value="2"/>
</dbReference>
<dbReference type="SMART" id="SM00875">
    <property type="entry name" value="BACK"/>
    <property type="match status" value="1"/>
</dbReference>
<dbReference type="InterPro" id="IPR006652">
    <property type="entry name" value="Kelch_1"/>
</dbReference>
<reference evidence="6" key="1">
    <citation type="submission" date="2024-04" db="EMBL/GenBank/DDBJ databases">
        <title>Salinicola lusitanus LLJ914,a marine bacterium isolated from the Okinawa Trough.</title>
        <authorList>
            <person name="Li J."/>
        </authorList>
    </citation>
    <scope>NUCLEOTIDE SEQUENCE [LARGE SCALE GENOMIC DNA]</scope>
</reference>
<dbReference type="Gene3D" id="3.30.710.10">
    <property type="entry name" value="Potassium Channel Kv1.1, Chain A"/>
    <property type="match status" value="1"/>
</dbReference>
<protein>
    <recommendedName>
        <fullName evidence="4">BTB domain-containing protein</fullName>
    </recommendedName>
</protein>
<dbReference type="FunFam" id="1.25.40.420:FF:000001">
    <property type="entry name" value="Kelch-like family member 12"/>
    <property type="match status" value="1"/>
</dbReference>
<dbReference type="SMART" id="SM00225">
    <property type="entry name" value="BTB"/>
    <property type="match status" value="1"/>
</dbReference>
<dbReference type="PROSITE" id="PS50097">
    <property type="entry name" value="BTB"/>
    <property type="match status" value="1"/>
</dbReference>
<name>A0AAW0PE27_9GOBI</name>
<dbReference type="EMBL" id="JBBPFD010000007">
    <property type="protein sequence ID" value="KAK7919546.1"/>
    <property type="molecule type" value="Genomic_DNA"/>
</dbReference>
<evidence type="ECO:0000313" key="5">
    <source>
        <dbReference type="EMBL" id="KAK7919546.1"/>
    </source>
</evidence>
<dbReference type="PANTHER" id="PTHR24412">
    <property type="entry name" value="KELCH PROTEIN"/>
    <property type="match status" value="1"/>
</dbReference>
<dbReference type="Pfam" id="PF13964">
    <property type="entry name" value="Beta-prop_Calicin"/>
    <property type="match status" value="1"/>
</dbReference>
<sequence>MAAALADSDPVESCSVGMEEEETGGEEVEEFTCCPHCSELAQRQNEQRKTGQFCDLTLLFISGARVHTVSAHRSVLSAASHYFSALLSGDGAVSSGTVELRDWGSVGPEPSAVEAVIEFMYTGQIRVTVENAQQVLELAHRFLLANLKTFCGEFLMKRLTLKNCVSVHRLALTYSLDQLIEGATTLIRKNFHKVIHNKEFHTLPFDLIRGWLSDSEITVNNEQELFQIIVEWVNDNKDEREEHFEELFGLLRLTQISPAYLSRVVSKESLVANNNSCRQLVSEAIEALAISLENLKLSDVGLYSSYIMKLKPRFCQNMDVILVVGGVSESGDHLSECIGYFVAEDRWVNLPHIHNHHDGHAVAVTDRFVYIAGSMEPGFAKAVERYDMYNNSWEPLCALSTRKHSFGFACVRGGLYSIGGHGNFSPGFKDVDVYNAEQDQWCNLESAPQILRDVKTVVIEGRYVYMMARTPIDIEEDDGLRTVAICFDTETNRWQEVASLPLIDNYCTFQMALACSNFYNSASFCPKNYDVTNEVAQEKISSSIPEEILHSLPPEVLTVEGASVCFLGNDIFVIGGWKGSNSIDKQCRKEAYRYCAERKRWMLLPPMPQSRCRAAACHIRVPFKYLQGHQHYPMPHNLTRHRDRFQHLQYLHRRTLTLRRQLQAQIEC</sequence>